<feature type="region of interest" description="Disordered" evidence="2">
    <location>
        <begin position="308"/>
        <end position="329"/>
    </location>
</feature>
<evidence type="ECO:0000313" key="5">
    <source>
        <dbReference type="Proteomes" id="UP000001058"/>
    </source>
</evidence>
<dbReference type="InParanoid" id="D8U0W1"/>
<feature type="region of interest" description="Disordered" evidence="2">
    <location>
        <begin position="350"/>
        <end position="375"/>
    </location>
</feature>
<accession>D8U0W1</accession>
<keyword evidence="1" id="KW-0175">Coiled coil</keyword>
<dbReference type="AlphaFoldDB" id="D8U0W1"/>
<dbReference type="EMBL" id="GL378349">
    <property type="protein sequence ID" value="EFJ46706.1"/>
    <property type="molecule type" value="Genomic_DNA"/>
</dbReference>
<reference evidence="4 5" key="1">
    <citation type="journal article" date="2010" name="Science">
        <title>Genomic analysis of organismal complexity in the multicellular green alga Volvox carteri.</title>
        <authorList>
            <person name="Prochnik S.E."/>
            <person name="Umen J."/>
            <person name="Nedelcu A.M."/>
            <person name="Hallmann A."/>
            <person name="Miller S.M."/>
            <person name="Nishii I."/>
            <person name="Ferris P."/>
            <person name="Kuo A."/>
            <person name="Mitros T."/>
            <person name="Fritz-Laylin L.K."/>
            <person name="Hellsten U."/>
            <person name="Chapman J."/>
            <person name="Simakov O."/>
            <person name="Rensing S.A."/>
            <person name="Terry A."/>
            <person name="Pangilinan J."/>
            <person name="Kapitonov V."/>
            <person name="Jurka J."/>
            <person name="Salamov A."/>
            <person name="Shapiro H."/>
            <person name="Schmutz J."/>
            <person name="Grimwood J."/>
            <person name="Lindquist E."/>
            <person name="Lucas S."/>
            <person name="Grigoriev I.V."/>
            <person name="Schmitt R."/>
            <person name="Kirk D."/>
            <person name="Rokhsar D.S."/>
        </authorList>
    </citation>
    <scope>NUCLEOTIDE SEQUENCE [LARGE SCALE GENOMIC DNA]</scope>
    <source>
        <strain evidence="5">f. Nagariensis / Eve</strain>
    </source>
</reference>
<organism evidence="5">
    <name type="scientific">Volvox carteri f. nagariensis</name>
    <dbReference type="NCBI Taxonomy" id="3068"/>
    <lineage>
        <taxon>Eukaryota</taxon>
        <taxon>Viridiplantae</taxon>
        <taxon>Chlorophyta</taxon>
        <taxon>core chlorophytes</taxon>
        <taxon>Chlorophyceae</taxon>
        <taxon>CS clade</taxon>
        <taxon>Chlamydomonadales</taxon>
        <taxon>Volvocaceae</taxon>
        <taxon>Volvox</taxon>
    </lineage>
</organism>
<keyword evidence="3" id="KW-1133">Transmembrane helix</keyword>
<feature type="compositionally biased region" description="Basic and acidic residues" evidence="2">
    <location>
        <begin position="708"/>
        <end position="721"/>
    </location>
</feature>
<dbReference type="Proteomes" id="UP000001058">
    <property type="component" value="Unassembled WGS sequence"/>
</dbReference>
<dbReference type="GeneID" id="9628486"/>
<gene>
    <name evidence="4" type="ORF">VOLCADRAFT_92948</name>
</gene>
<feature type="compositionally biased region" description="Low complexity" evidence="2">
    <location>
        <begin position="133"/>
        <end position="153"/>
    </location>
</feature>
<proteinExistence type="predicted"/>
<feature type="region of interest" description="Disordered" evidence="2">
    <location>
        <begin position="126"/>
        <end position="155"/>
    </location>
</feature>
<dbReference type="RefSeq" id="XP_002952235.1">
    <property type="nucleotide sequence ID" value="XM_002952189.1"/>
</dbReference>
<evidence type="ECO:0008006" key="6">
    <source>
        <dbReference type="Google" id="ProtNLM"/>
    </source>
</evidence>
<dbReference type="OrthoDB" id="547532at2759"/>
<sequence>MPKQADIRMQIPGCTAARFWDVVYERPEATERYHTRSLALLKRDGSTSTSVGPWTAGQRSVNFTMPLKLPDFLKRMVGLESVAVAEVQRVVWQGGLGSFTVSSETNITNMMGAGRFTTALQLTVTEQQQQNHPAPAATATATATTATPTSSTALNGRISPFITASSLGHDTGGGGGGGGGGVRGCGGVGGVGSSSSSSKEAEVGEAEVDVSCSAVQLVYSVRCAAASIPWPMSATIENVMAEKALVSMQSFLDYCAQLLEEEEHHHRRHHHNKQQQEQQQCTVVGAAGAPALEGDTAATTTATTITTTTTGATASSPSPSSATSRTATTTKAKATVTAAAAAAALLEPPPAALSSSEGSGVAAAALPPGSEPNPVVPPHHHCTAAAAVTISQRPCATAGRPSPAPKIWEAEAAAEVCLASPRPHLRAAPVLAAETRSYSVVPTRRGFPEAEAMCFGTHLKCLGPEAAARPSTVRRLSADCGGGGSGAAGAAAASAVAVNAVATETHQVAVAVDKLAVAVAVLDGKMEKLLALQGQQQQQLRNLQEQLVLQQQQNRGQDSTPAYLLDHPGATSAAGVRHRGSDGGGRRGGDIDVKWTLRVTLAVLLATLLVVVGYWVIHPYSSFRPHGSNSGGGVDGGGGVGGGSTAPQPLPLVSVLRVNGAASSLGRRGGGGGVEEEGGFSSRGAGGRARRELQLYEGGNALGGGGGAEKENVGRSLELRGDGSGAGSTRYDPKRPHRTAQRDPPPPPPPPPLHHRPNPPSFSSPCQLPSEGAGDA</sequence>
<keyword evidence="5" id="KW-1185">Reference proteome</keyword>
<name>D8U0W1_VOLCA</name>
<keyword evidence="3" id="KW-0812">Transmembrane</keyword>
<feature type="transmembrane region" description="Helical" evidence="3">
    <location>
        <begin position="595"/>
        <end position="617"/>
    </location>
</feature>
<evidence type="ECO:0000256" key="3">
    <source>
        <dbReference type="SAM" id="Phobius"/>
    </source>
</evidence>
<evidence type="ECO:0000313" key="4">
    <source>
        <dbReference type="EMBL" id="EFJ46706.1"/>
    </source>
</evidence>
<feature type="compositionally biased region" description="Pro residues" evidence="2">
    <location>
        <begin position="743"/>
        <end position="762"/>
    </location>
</feature>
<evidence type="ECO:0000256" key="2">
    <source>
        <dbReference type="SAM" id="MobiDB-lite"/>
    </source>
</evidence>
<feature type="coiled-coil region" evidence="1">
    <location>
        <begin position="526"/>
        <end position="553"/>
    </location>
</feature>
<protein>
    <recommendedName>
        <fullName evidence="6">VASt domain-containing protein</fullName>
    </recommendedName>
</protein>
<dbReference type="KEGG" id="vcn:VOLCADRAFT_92948"/>
<keyword evidence="3" id="KW-0472">Membrane</keyword>
<feature type="region of interest" description="Disordered" evidence="2">
    <location>
        <begin position="663"/>
        <end position="776"/>
    </location>
</feature>
<feature type="compositionally biased region" description="Low complexity" evidence="2">
    <location>
        <begin position="350"/>
        <end position="368"/>
    </location>
</feature>
<evidence type="ECO:0000256" key="1">
    <source>
        <dbReference type="SAM" id="Coils"/>
    </source>
</evidence>